<comment type="caution">
    <text evidence="4">The sequence shown here is derived from an EMBL/GenBank/DDBJ whole genome shotgun (WGS) entry which is preliminary data.</text>
</comment>
<dbReference type="InterPro" id="IPR025558">
    <property type="entry name" value="DUF4283"/>
</dbReference>
<evidence type="ECO:0000313" key="5">
    <source>
        <dbReference type="Proteomes" id="UP000467841"/>
    </source>
</evidence>
<feature type="region of interest" description="Disordered" evidence="1">
    <location>
        <begin position="1"/>
        <end position="33"/>
    </location>
</feature>
<feature type="domain" description="DUF4283" evidence="2">
    <location>
        <begin position="79"/>
        <end position="160"/>
    </location>
</feature>
<dbReference type="OrthoDB" id="1110037at2759"/>
<name>A0A6D2JA10_9BRAS</name>
<evidence type="ECO:0000259" key="3">
    <source>
        <dbReference type="Pfam" id="PF14392"/>
    </source>
</evidence>
<dbReference type="Pfam" id="PF14392">
    <property type="entry name" value="zf-CCHC_4"/>
    <property type="match status" value="1"/>
</dbReference>
<dbReference type="AlphaFoldDB" id="A0A6D2JA10"/>
<evidence type="ECO:0000259" key="2">
    <source>
        <dbReference type="Pfam" id="PF14111"/>
    </source>
</evidence>
<proteinExistence type="predicted"/>
<feature type="compositionally biased region" description="Polar residues" evidence="1">
    <location>
        <begin position="1"/>
        <end position="11"/>
    </location>
</feature>
<dbReference type="Pfam" id="PF14111">
    <property type="entry name" value="DUF4283"/>
    <property type="match status" value="1"/>
</dbReference>
<dbReference type="PANTHER" id="PTHR31286:SF148">
    <property type="entry name" value="DUF4283 DOMAIN-CONTAINING PROTEIN"/>
    <property type="match status" value="1"/>
</dbReference>
<protein>
    <recommendedName>
        <fullName evidence="6">DUF4283 domain-containing protein</fullName>
    </recommendedName>
</protein>
<dbReference type="Proteomes" id="UP000467841">
    <property type="component" value="Unassembled WGS sequence"/>
</dbReference>
<organism evidence="4 5">
    <name type="scientific">Microthlaspi erraticum</name>
    <dbReference type="NCBI Taxonomy" id="1685480"/>
    <lineage>
        <taxon>Eukaryota</taxon>
        <taxon>Viridiplantae</taxon>
        <taxon>Streptophyta</taxon>
        <taxon>Embryophyta</taxon>
        <taxon>Tracheophyta</taxon>
        <taxon>Spermatophyta</taxon>
        <taxon>Magnoliopsida</taxon>
        <taxon>eudicotyledons</taxon>
        <taxon>Gunneridae</taxon>
        <taxon>Pentapetalae</taxon>
        <taxon>rosids</taxon>
        <taxon>malvids</taxon>
        <taxon>Brassicales</taxon>
        <taxon>Brassicaceae</taxon>
        <taxon>Coluteocarpeae</taxon>
        <taxon>Microthlaspi</taxon>
    </lineage>
</organism>
<accession>A0A6D2JA10</accession>
<evidence type="ECO:0000313" key="4">
    <source>
        <dbReference type="EMBL" id="CAA7034137.1"/>
    </source>
</evidence>
<keyword evidence="5" id="KW-1185">Reference proteome</keyword>
<sequence length="375" mass="42096">MAAASPQSQVEPVTEGSRGKEVGSQTTSEAMQKQPVKLSWASIVQNKPTLSKHVLNIQVIDGAPTVEIPEEILKDLVPLWEDFLIGKFLDTAPHVAKVHVIVNKIWTLGDKSVKIDAFPVNETTIKFRIRDSLVRDRILRRGMWNIADVPMIVTKWSPVVEEAQPEMKSIPMWVVLKNVPHRMFSWPNIASAAGYLKRLHPDTELCKSFEEAKVFVEADLTKELPDFYRFKSDQGVDALVEFKYPWLPPRCSSCKKWGHNHDTSLLKKRLVVEETGDTIVAEETAAIDNVDKQTVTTPISMTTEQTSTLETISPQKEVVEKVGDDQGQDNYISPTKYGRSSEQKRNGKNTEIAISPSRYALLADPYEDGVEGAEQ</sequence>
<gene>
    <name evidence="4" type="ORF">MERR_LOCUS21372</name>
</gene>
<dbReference type="EMBL" id="CACVBM020001141">
    <property type="protein sequence ID" value="CAA7034137.1"/>
    <property type="molecule type" value="Genomic_DNA"/>
</dbReference>
<evidence type="ECO:0000256" key="1">
    <source>
        <dbReference type="SAM" id="MobiDB-lite"/>
    </source>
</evidence>
<dbReference type="InterPro" id="IPR040256">
    <property type="entry name" value="At4g02000-like"/>
</dbReference>
<feature type="region of interest" description="Disordered" evidence="1">
    <location>
        <begin position="321"/>
        <end position="352"/>
    </location>
</feature>
<feature type="domain" description="Zinc knuckle CX2CX4HX4C" evidence="3">
    <location>
        <begin position="219"/>
        <end position="261"/>
    </location>
</feature>
<evidence type="ECO:0008006" key="6">
    <source>
        <dbReference type="Google" id="ProtNLM"/>
    </source>
</evidence>
<reference evidence="4" key="1">
    <citation type="submission" date="2020-01" db="EMBL/GenBank/DDBJ databases">
        <authorList>
            <person name="Mishra B."/>
        </authorList>
    </citation>
    <scope>NUCLEOTIDE SEQUENCE [LARGE SCALE GENOMIC DNA]</scope>
</reference>
<dbReference type="PANTHER" id="PTHR31286">
    <property type="entry name" value="GLYCINE-RICH CELL WALL STRUCTURAL PROTEIN 1.8-LIKE"/>
    <property type="match status" value="1"/>
</dbReference>
<dbReference type="InterPro" id="IPR025836">
    <property type="entry name" value="Zn_knuckle_CX2CX4HX4C"/>
</dbReference>